<gene>
    <name evidence="2" type="ORF">PXEA_LOCUS31963</name>
</gene>
<sequence length="298" mass="30482">MPSARSNTASVSSGGGAAVATSFGLASDGFPSLPPTSLSGGLNSNGAPSGSNSALDTLHLLVSILGLSIQPVNPGVPPPSSSGGCGSSSSPSLPPPLLPCSSASSAHQPFNLMEPPTAISTSSTAIQSGFATESAAFTRLLEQLLFGQNAPTAQLPTSGTSALGASASLPNQQPTLVSGSSSSVLASFLDTSSPSTISQNQYHQLLQQLSPPCQTSSGLIGQPISAITAIRNLTFVMLLLHRQTRSESLRQTTMGQASFRKVSDDLEVMRREIADMRDIVNGLTMELESLRVCISVNT</sequence>
<proteinExistence type="predicted"/>
<organism evidence="2 3">
    <name type="scientific">Protopolystoma xenopodis</name>
    <dbReference type="NCBI Taxonomy" id="117903"/>
    <lineage>
        <taxon>Eukaryota</taxon>
        <taxon>Metazoa</taxon>
        <taxon>Spiralia</taxon>
        <taxon>Lophotrochozoa</taxon>
        <taxon>Platyhelminthes</taxon>
        <taxon>Monogenea</taxon>
        <taxon>Polyopisthocotylea</taxon>
        <taxon>Polystomatidea</taxon>
        <taxon>Polystomatidae</taxon>
        <taxon>Protopolystoma</taxon>
    </lineage>
</organism>
<evidence type="ECO:0000313" key="2">
    <source>
        <dbReference type="EMBL" id="VEL38523.1"/>
    </source>
</evidence>
<evidence type="ECO:0000313" key="3">
    <source>
        <dbReference type="Proteomes" id="UP000784294"/>
    </source>
</evidence>
<feature type="region of interest" description="Disordered" evidence="1">
    <location>
        <begin position="75"/>
        <end position="101"/>
    </location>
</feature>
<dbReference type="AlphaFoldDB" id="A0A448XK10"/>
<comment type="caution">
    <text evidence="2">The sequence shown here is derived from an EMBL/GenBank/DDBJ whole genome shotgun (WGS) entry which is preliminary data.</text>
</comment>
<evidence type="ECO:0000256" key="1">
    <source>
        <dbReference type="SAM" id="MobiDB-lite"/>
    </source>
</evidence>
<reference evidence="2" key="1">
    <citation type="submission" date="2018-11" db="EMBL/GenBank/DDBJ databases">
        <authorList>
            <consortium name="Pathogen Informatics"/>
        </authorList>
    </citation>
    <scope>NUCLEOTIDE SEQUENCE</scope>
</reference>
<protein>
    <submittedName>
        <fullName evidence="2">Uncharacterized protein</fullName>
    </submittedName>
</protein>
<dbReference type="Proteomes" id="UP000784294">
    <property type="component" value="Unassembled WGS sequence"/>
</dbReference>
<dbReference type="EMBL" id="CAAALY010258166">
    <property type="protein sequence ID" value="VEL38523.1"/>
    <property type="molecule type" value="Genomic_DNA"/>
</dbReference>
<name>A0A448XK10_9PLAT</name>
<accession>A0A448XK10</accession>
<keyword evidence="3" id="KW-1185">Reference proteome</keyword>